<dbReference type="InterPro" id="IPR012677">
    <property type="entry name" value="Nucleotide-bd_a/b_plait_sf"/>
</dbReference>
<gene>
    <name evidence="5" type="ORF">DILT_LOCUS19164</name>
</gene>
<dbReference type="InterPro" id="IPR035979">
    <property type="entry name" value="RBD_domain_sf"/>
</dbReference>
<evidence type="ECO:0000256" key="2">
    <source>
        <dbReference type="ARBA" id="ARBA00023242"/>
    </source>
</evidence>
<name>A0A3P7RKW2_DIBLA</name>
<evidence type="ECO:0000313" key="6">
    <source>
        <dbReference type="Proteomes" id="UP000281553"/>
    </source>
</evidence>
<dbReference type="InterPro" id="IPR000504">
    <property type="entry name" value="RRM_dom"/>
</dbReference>
<dbReference type="Gene3D" id="3.30.70.330">
    <property type="match status" value="1"/>
</dbReference>
<protein>
    <recommendedName>
        <fullName evidence="4">RRM domain-containing protein</fullName>
    </recommendedName>
</protein>
<dbReference type="GO" id="GO:0003723">
    <property type="term" value="F:RNA binding"/>
    <property type="evidence" value="ECO:0007669"/>
    <property type="project" value="UniProtKB-UniRule"/>
</dbReference>
<accession>A0A3P7RKW2</accession>
<keyword evidence="2" id="KW-0539">Nucleus</keyword>
<proteinExistence type="predicted"/>
<dbReference type="PANTHER" id="PTHR48033:SF10">
    <property type="entry name" value="RNA-BINDING PROTEIN SQUID"/>
    <property type="match status" value="1"/>
</dbReference>
<evidence type="ECO:0000256" key="1">
    <source>
        <dbReference type="ARBA" id="ARBA00004123"/>
    </source>
</evidence>
<dbReference type="Proteomes" id="UP000281553">
    <property type="component" value="Unassembled WGS sequence"/>
</dbReference>
<evidence type="ECO:0000313" key="5">
    <source>
        <dbReference type="EMBL" id="VDN43706.1"/>
    </source>
</evidence>
<dbReference type="PROSITE" id="PS50102">
    <property type="entry name" value="RRM"/>
    <property type="match status" value="1"/>
</dbReference>
<keyword evidence="6" id="KW-1185">Reference proteome</keyword>
<dbReference type="GO" id="GO:0000785">
    <property type="term" value="C:chromatin"/>
    <property type="evidence" value="ECO:0007669"/>
    <property type="project" value="TreeGrafter"/>
</dbReference>
<dbReference type="SUPFAM" id="SSF54928">
    <property type="entry name" value="RNA-binding domain, RBD"/>
    <property type="match status" value="1"/>
</dbReference>
<evidence type="ECO:0000256" key="3">
    <source>
        <dbReference type="PROSITE-ProRule" id="PRU00176"/>
    </source>
</evidence>
<comment type="subcellular location">
    <subcellularLocation>
        <location evidence="1">Nucleus</location>
    </subcellularLocation>
</comment>
<dbReference type="GO" id="GO:0010468">
    <property type="term" value="P:regulation of gene expression"/>
    <property type="evidence" value="ECO:0007669"/>
    <property type="project" value="TreeGrafter"/>
</dbReference>
<dbReference type="OrthoDB" id="439808at2759"/>
<sequence>MKPTITGLDLERYFSKFGPVFYTEVATSEDTGIPRGFGFVTFIDRETAQGDVLDACHFLDDGRVDVKPARACPQRHYSPYDIRLFSRFD</sequence>
<feature type="domain" description="RRM" evidence="4">
    <location>
        <begin position="1"/>
        <end position="71"/>
    </location>
</feature>
<reference evidence="5 6" key="1">
    <citation type="submission" date="2018-11" db="EMBL/GenBank/DDBJ databases">
        <authorList>
            <consortium name="Pathogen Informatics"/>
        </authorList>
    </citation>
    <scope>NUCLEOTIDE SEQUENCE [LARGE SCALE GENOMIC DNA]</scope>
</reference>
<organism evidence="5 6">
    <name type="scientific">Dibothriocephalus latus</name>
    <name type="common">Fish tapeworm</name>
    <name type="synonym">Diphyllobothrium latum</name>
    <dbReference type="NCBI Taxonomy" id="60516"/>
    <lineage>
        <taxon>Eukaryota</taxon>
        <taxon>Metazoa</taxon>
        <taxon>Spiralia</taxon>
        <taxon>Lophotrochozoa</taxon>
        <taxon>Platyhelminthes</taxon>
        <taxon>Cestoda</taxon>
        <taxon>Eucestoda</taxon>
        <taxon>Diphyllobothriidea</taxon>
        <taxon>Diphyllobothriidae</taxon>
        <taxon>Dibothriocephalus</taxon>
    </lineage>
</organism>
<dbReference type="PANTHER" id="PTHR48033">
    <property type="entry name" value="RNA-BINDING (RRM/RBD/RNP MOTIFS) FAMILY PROTEIN"/>
    <property type="match status" value="1"/>
</dbReference>
<keyword evidence="3" id="KW-0694">RNA-binding</keyword>
<evidence type="ECO:0000259" key="4">
    <source>
        <dbReference type="PROSITE" id="PS50102"/>
    </source>
</evidence>
<dbReference type="AlphaFoldDB" id="A0A3P7RKW2"/>
<dbReference type="GO" id="GO:0005654">
    <property type="term" value="C:nucleoplasm"/>
    <property type="evidence" value="ECO:0007669"/>
    <property type="project" value="TreeGrafter"/>
</dbReference>
<dbReference type="EMBL" id="UYRU01108826">
    <property type="protein sequence ID" value="VDN43706.1"/>
    <property type="molecule type" value="Genomic_DNA"/>
</dbReference>
<dbReference type="Pfam" id="PF00076">
    <property type="entry name" value="RRM_1"/>
    <property type="match status" value="1"/>
</dbReference>